<comment type="caution">
    <text evidence="1">The sequence shown here is derived from an EMBL/GenBank/DDBJ whole genome shotgun (WGS) entry which is preliminary data.</text>
</comment>
<evidence type="ECO:0000313" key="2">
    <source>
        <dbReference type="Proteomes" id="UP000324222"/>
    </source>
</evidence>
<sequence>MRLDFQQLARHCGMHAPHILRCLHVGTGTRLDHIAPSLRHSRRFVERESLTRPDNSNLPTLIVLLPMRAKRRETRRCCWHHNPNVTYSIHWQKEEEKQQQQQQQQQQQ</sequence>
<reference evidence="1 2" key="1">
    <citation type="submission" date="2019-05" db="EMBL/GenBank/DDBJ databases">
        <title>Another draft genome of Portunus trituberculatus and its Hox gene families provides insights of decapod evolution.</title>
        <authorList>
            <person name="Jeong J.-H."/>
            <person name="Song I."/>
            <person name="Kim S."/>
            <person name="Choi T."/>
            <person name="Kim D."/>
            <person name="Ryu S."/>
            <person name="Kim W."/>
        </authorList>
    </citation>
    <scope>NUCLEOTIDE SEQUENCE [LARGE SCALE GENOMIC DNA]</scope>
    <source>
        <tissue evidence="1">Muscle</tissue>
    </source>
</reference>
<dbReference type="Proteomes" id="UP000324222">
    <property type="component" value="Unassembled WGS sequence"/>
</dbReference>
<keyword evidence="2" id="KW-1185">Reference proteome</keyword>
<dbReference type="AlphaFoldDB" id="A0A5B7DYM6"/>
<dbReference type="EMBL" id="VSRR010001630">
    <property type="protein sequence ID" value="MPC26660.1"/>
    <property type="molecule type" value="Genomic_DNA"/>
</dbReference>
<proteinExistence type="predicted"/>
<accession>A0A5B7DYM6</accession>
<name>A0A5B7DYM6_PORTR</name>
<evidence type="ECO:0000313" key="1">
    <source>
        <dbReference type="EMBL" id="MPC26660.1"/>
    </source>
</evidence>
<gene>
    <name evidence="1" type="ORF">E2C01_019807</name>
</gene>
<protein>
    <submittedName>
        <fullName evidence="1">Uncharacterized protein</fullName>
    </submittedName>
</protein>
<organism evidence="1 2">
    <name type="scientific">Portunus trituberculatus</name>
    <name type="common">Swimming crab</name>
    <name type="synonym">Neptunus trituberculatus</name>
    <dbReference type="NCBI Taxonomy" id="210409"/>
    <lineage>
        <taxon>Eukaryota</taxon>
        <taxon>Metazoa</taxon>
        <taxon>Ecdysozoa</taxon>
        <taxon>Arthropoda</taxon>
        <taxon>Crustacea</taxon>
        <taxon>Multicrustacea</taxon>
        <taxon>Malacostraca</taxon>
        <taxon>Eumalacostraca</taxon>
        <taxon>Eucarida</taxon>
        <taxon>Decapoda</taxon>
        <taxon>Pleocyemata</taxon>
        <taxon>Brachyura</taxon>
        <taxon>Eubrachyura</taxon>
        <taxon>Portunoidea</taxon>
        <taxon>Portunidae</taxon>
        <taxon>Portuninae</taxon>
        <taxon>Portunus</taxon>
    </lineage>
</organism>